<gene>
    <name evidence="4" type="ordered locus">Rcas_0969</name>
</gene>
<dbReference type="eggNOG" id="COG1309">
    <property type="taxonomic scope" value="Bacteria"/>
</dbReference>
<accession>A7NHY4</accession>
<dbReference type="HOGENOM" id="CLU_069356_45_1_0"/>
<dbReference type="Gene3D" id="1.10.357.10">
    <property type="entry name" value="Tetracycline Repressor, domain 2"/>
    <property type="match status" value="1"/>
</dbReference>
<dbReference type="KEGG" id="rca:Rcas_0969"/>
<dbReference type="EMBL" id="CP000804">
    <property type="protein sequence ID" value="ABU57081.1"/>
    <property type="molecule type" value="Genomic_DNA"/>
</dbReference>
<organism evidence="4 5">
    <name type="scientific">Roseiflexus castenholzii (strain DSM 13941 / HLO8)</name>
    <dbReference type="NCBI Taxonomy" id="383372"/>
    <lineage>
        <taxon>Bacteria</taxon>
        <taxon>Bacillati</taxon>
        <taxon>Chloroflexota</taxon>
        <taxon>Chloroflexia</taxon>
        <taxon>Chloroflexales</taxon>
        <taxon>Roseiflexineae</taxon>
        <taxon>Roseiflexaceae</taxon>
        <taxon>Roseiflexus</taxon>
    </lineage>
</organism>
<reference evidence="4 5" key="1">
    <citation type="submission" date="2007-08" db="EMBL/GenBank/DDBJ databases">
        <title>Complete sequence of Roseiflexus castenholzii DSM 13941.</title>
        <authorList>
            <consortium name="US DOE Joint Genome Institute"/>
            <person name="Copeland A."/>
            <person name="Lucas S."/>
            <person name="Lapidus A."/>
            <person name="Barry K."/>
            <person name="Glavina del Rio T."/>
            <person name="Dalin E."/>
            <person name="Tice H."/>
            <person name="Pitluck S."/>
            <person name="Thompson L.S."/>
            <person name="Brettin T."/>
            <person name="Bruce D."/>
            <person name="Detter J.C."/>
            <person name="Han C."/>
            <person name="Tapia R."/>
            <person name="Schmutz J."/>
            <person name="Larimer F."/>
            <person name="Land M."/>
            <person name="Hauser L."/>
            <person name="Kyrpides N."/>
            <person name="Mikhailova N."/>
            <person name="Bryant D.A."/>
            <person name="Hanada S."/>
            <person name="Tsukatani Y."/>
            <person name="Richardson P."/>
        </authorList>
    </citation>
    <scope>NUCLEOTIDE SEQUENCE [LARGE SCALE GENOMIC DNA]</scope>
    <source>
        <strain evidence="5">DSM 13941 / HLO8</strain>
    </source>
</reference>
<dbReference type="InterPro" id="IPR009057">
    <property type="entry name" value="Homeodomain-like_sf"/>
</dbReference>
<dbReference type="GO" id="GO:0000976">
    <property type="term" value="F:transcription cis-regulatory region binding"/>
    <property type="evidence" value="ECO:0007669"/>
    <property type="project" value="TreeGrafter"/>
</dbReference>
<evidence type="ECO:0000256" key="1">
    <source>
        <dbReference type="ARBA" id="ARBA00023125"/>
    </source>
</evidence>
<dbReference type="InterPro" id="IPR036271">
    <property type="entry name" value="Tet_transcr_reg_TetR-rel_C_sf"/>
</dbReference>
<dbReference type="Pfam" id="PF21256">
    <property type="entry name" value="TetR_C_5-like"/>
    <property type="match status" value="1"/>
</dbReference>
<dbReference type="RefSeq" id="WP_012119511.1">
    <property type="nucleotide sequence ID" value="NC_009767.1"/>
</dbReference>
<sequence length="216" mass="24703">MPTETFFNLPEEKRARLLDVLLDEFSQNDYDNVSIGRITERAGIAKGSFYQYFADKKDCYLYLIQLAIEEKTTFLRRQPSEPSTDLFAHLRRLIEAGMQFQFRNPRLAHIAYKALFDDAPLPEETLNVIRRGGYAYFRSLVESGIANGSLDPRIDSDIAAFVLNAVFTELGQHLMQRFGVLPDQLLVSGADAFDHDDVRRAIHQVITILETGLRKK</sequence>
<keyword evidence="1 2" id="KW-0238">DNA-binding</keyword>
<dbReference type="SUPFAM" id="SSF46689">
    <property type="entry name" value="Homeodomain-like"/>
    <property type="match status" value="1"/>
</dbReference>
<dbReference type="STRING" id="383372.Rcas_0969"/>
<dbReference type="PANTHER" id="PTHR30055">
    <property type="entry name" value="HTH-TYPE TRANSCRIPTIONAL REGULATOR RUTR"/>
    <property type="match status" value="1"/>
</dbReference>
<evidence type="ECO:0000256" key="2">
    <source>
        <dbReference type="PROSITE-ProRule" id="PRU00335"/>
    </source>
</evidence>
<proteinExistence type="predicted"/>
<dbReference type="Proteomes" id="UP000000263">
    <property type="component" value="Chromosome"/>
</dbReference>
<dbReference type="PANTHER" id="PTHR30055:SF233">
    <property type="entry name" value="REGULATORY PROTEIN TETR"/>
    <property type="match status" value="1"/>
</dbReference>
<name>A7NHY4_ROSCS</name>
<dbReference type="GO" id="GO:0003700">
    <property type="term" value="F:DNA-binding transcription factor activity"/>
    <property type="evidence" value="ECO:0007669"/>
    <property type="project" value="TreeGrafter"/>
</dbReference>
<protein>
    <submittedName>
        <fullName evidence="4">Transcriptional regulator, TetR family</fullName>
    </submittedName>
</protein>
<feature type="DNA-binding region" description="H-T-H motif" evidence="2">
    <location>
        <begin position="34"/>
        <end position="53"/>
    </location>
</feature>
<evidence type="ECO:0000313" key="5">
    <source>
        <dbReference type="Proteomes" id="UP000000263"/>
    </source>
</evidence>
<feature type="domain" description="HTH tetR-type" evidence="3">
    <location>
        <begin position="11"/>
        <end position="71"/>
    </location>
</feature>
<dbReference type="PROSITE" id="PS50977">
    <property type="entry name" value="HTH_TETR_2"/>
    <property type="match status" value="1"/>
</dbReference>
<evidence type="ECO:0000259" key="3">
    <source>
        <dbReference type="PROSITE" id="PS50977"/>
    </source>
</evidence>
<keyword evidence="5" id="KW-1185">Reference proteome</keyword>
<dbReference type="InterPro" id="IPR050109">
    <property type="entry name" value="HTH-type_TetR-like_transc_reg"/>
</dbReference>
<dbReference type="SUPFAM" id="SSF48498">
    <property type="entry name" value="Tetracyclin repressor-like, C-terminal domain"/>
    <property type="match status" value="1"/>
</dbReference>
<dbReference type="AlphaFoldDB" id="A7NHY4"/>
<dbReference type="InterPro" id="IPR001647">
    <property type="entry name" value="HTH_TetR"/>
</dbReference>
<dbReference type="InterPro" id="IPR049488">
    <property type="entry name" value="TM_1030-like_C"/>
</dbReference>
<dbReference type="OrthoDB" id="9812484at2"/>
<evidence type="ECO:0000313" key="4">
    <source>
        <dbReference type="EMBL" id="ABU57081.1"/>
    </source>
</evidence>
<dbReference type="Pfam" id="PF00440">
    <property type="entry name" value="TetR_N"/>
    <property type="match status" value="1"/>
</dbReference>